<gene>
    <name evidence="1" type="ORF">C8F04DRAFT_1067305</name>
</gene>
<dbReference type="EMBL" id="JARJCM010000005">
    <property type="protein sequence ID" value="KAJ7044995.1"/>
    <property type="molecule type" value="Genomic_DNA"/>
</dbReference>
<evidence type="ECO:0000313" key="1">
    <source>
        <dbReference type="EMBL" id="KAJ7044995.1"/>
    </source>
</evidence>
<comment type="caution">
    <text evidence="1">The sequence shown here is derived from an EMBL/GenBank/DDBJ whole genome shotgun (WGS) entry which is preliminary data.</text>
</comment>
<name>A0AAD6TH95_9AGAR</name>
<sequence>MALLPQELVDAIVHEIDDVPTLKASCLAGSMFREESQRNLFQSFKLNCRDRKRLDGLRTLLGESSHIGSYVVHLTLGHLSDLDTPDVNIFLHMISTSELKNVRRGHITGVTGKFLGWSAVLDFLSHQPLHKMRVTLSNLPADVFFRLLATAPVISFRSVFFTQPIDYQMLEQQPHVSKLRDLALERNTKPIVEILVRPQLRDYTEHLVRLTVVCAQNTSSKLIFATAGTLQHIGFDIRSPFSLSETFLIPPLPALRSVEFFLYFSWLDTHFDLILTVLDCSPLLADLAVSPMPDDDLLIDAGLLNRLDTALVAHPAGPSIRWRLNFVENGGRFVDFVGRVQRSMPQAHDKGRLLVEA</sequence>
<evidence type="ECO:0000313" key="2">
    <source>
        <dbReference type="Proteomes" id="UP001218188"/>
    </source>
</evidence>
<accession>A0AAD6TH95</accession>
<proteinExistence type="predicted"/>
<keyword evidence="2" id="KW-1185">Reference proteome</keyword>
<dbReference type="Proteomes" id="UP001218188">
    <property type="component" value="Unassembled WGS sequence"/>
</dbReference>
<dbReference type="AlphaFoldDB" id="A0AAD6TH95"/>
<organism evidence="1 2">
    <name type="scientific">Mycena alexandri</name>
    <dbReference type="NCBI Taxonomy" id="1745969"/>
    <lineage>
        <taxon>Eukaryota</taxon>
        <taxon>Fungi</taxon>
        <taxon>Dikarya</taxon>
        <taxon>Basidiomycota</taxon>
        <taxon>Agaricomycotina</taxon>
        <taxon>Agaricomycetes</taxon>
        <taxon>Agaricomycetidae</taxon>
        <taxon>Agaricales</taxon>
        <taxon>Marasmiineae</taxon>
        <taxon>Mycenaceae</taxon>
        <taxon>Mycena</taxon>
    </lineage>
</organism>
<reference evidence="1" key="1">
    <citation type="submission" date="2023-03" db="EMBL/GenBank/DDBJ databases">
        <title>Massive genome expansion in bonnet fungi (Mycena s.s.) driven by repeated elements and novel gene families across ecological guilds.</title>
        <authorList>
            <consortium name="Lawrence Berkeley National Laboratory"/>
            <person name="Harder C.B."/>
            <person name="Miyauchi S."/>
            <person name="Viragh M."/>
            <person name="Kuo A."/>
            <person name="Thoen E."/>
            <person name="Andreopoulos B."/>
            <person name="Lu D."/>
            <person name="Skrede I."/>
            <person name="Drula E."/>
            <person name="Henrissat B."/>
            <person name="Morin E."/>
            <person name="Kohler A."/>
            <person name="Barry K."/>
            <person name="LaButti K."/>
            <person name="Morin E."/>
            <person name="Salamov A."/>
            <person name="Lipzen A."/>
            <person name="Mereny Z."/>
            <person name="Hegedus B."/>
            <person name="Baldrian P."/>
            <person name="Stursova M."/>
            <person name="Weitz H."/>
            <person name="Taylor A."/>
            <person name="Grigoriev I.V."/>
            <person name="Nagy L.G."/>
            <person name="Martin F."/>
            <person name="Kauserud H."/>
        </authorList>
    </citation>
    <scope>NUCLEOTIDE SEQUENCE</scope>
    <source>
        <strain evidence="1">CBHHK200</strain>
    </source>
</reference>
<protein>
    <submittedName>
        <fullName evidence="1">Uncharacterized protein</fullName>
    </submittedName>
</protein>